<evidence type="ECO:0000313" key="10">
    <source>
        <dbReference type="EMBL" id="KAF9605618.1"/>
    </source>
</evidence>
<dbReference type="InterPro" id="IPR005595">
    <property type="entry name" value="TRAP_alpha"/>
</dbReference>
<dbReference type="OrthoDB" id="1926781at2759"/>
<comment type="subcellular location">
    <subcellularLocation>
        <location evidence="1 7">Endoplasmic reticulum membrane</location>
        <topology evidence="1 7">Single-pass type I membrane protein</topology>
    </subcellularLocation>
</comment>
<keyword evidence="5 7" id="KW-1133">Transmembrane helix</keyword>
<keyword evidence="6 7" id="KW-0472">Membrane</keyword>
<evidence type="ECO:0000259" key="9">
    <source>
        <dbReference type="Pfam" id="PF04059"/>
    </source>
</evidence>
<reference evidence="10 11" key="1">
    <citation type="submission" date="2020-10" db="EMBL/GenBank/DDBJ databases">
        <title>The Coptis chinensis genome and diversification of protoberbering-type alkaloids.</title>
        <authorList>
            <person name="Wang B."/>
            <person name="Shu S."/>
            <person name="Song C."/>
            <person name="Liu Y."/>
        </authorList>
    </citation>
    <scope>NUCLEOTIDE SEQUENCE [LARGE SCALE GENOMIC DNA]</scope>
    <source>
        <strain evidence="10">HL-2020</strain>
        <tissue evidence="10">Leaf</tissue>
    </source>
</reference>
<dbReference type="PANTHER" id="PTHR12924">
    <property type="entry name" value="TRANSLOCON-ASSOCIATED PROTEIN, ALPHA SUBUNIT"/>
    <property type="match status" value="1"/>
</dbReference>
<evidence type="ECO:0000256" key="1">
    <source>
        <dbReference type="ARBA" id="ARBA00004115"/>
    </source>
</evidence>
<keyword evidence="2 7" id="KW-0812">Transmembrane</keyword>
<evidence type="ECO:0000256" key="2">
    <source>
        <dbReference type="ARBA" id="ARBA00022692"/>
    </source>
</evidence>
<dbReference type="Pfam" id="PF04059">
    <property type="entry name" value="RRM_2"/>
    <property type="match status" value="1"/>
</dbReference>
<gene>
    <name evidence="10" type="ORF">IFM89_017961</name>
</gene>
<keyword evidence="4 7" id="KW-0256">Endoplasmic reticulum</keyword>
<evidence type="ECO:0000256" key="6">
    <source>
        <dbReference type="ARBA" id="ARBA00023136"/>
    </source>
</evidence>
<name>A0A835LRN2_9MAGN</name>
<accession>A0A835LRN2</accession>
<comment type="caution">
    <text evidence="10">The sequence shown here is derived from an EMBL/GenBank/DDBJ whole genome shotgun (WGS) entry which is preliminary data.</text>
</comment>
<feature type="signal peptide" evidence="8">
    <location>
        <begin position="1"/>
        <end position="22"/>
    </location>
</feature>
<comment type="similarity">
    <text evidence="7">Belongs to the TRAP-alpha family.</text>
</comment>
<keyword evidence="7" id="KW-0106">Calcium</keyword>
<dbReference type="Proteomes" id="UP000631114">
    <property type="component" value="Unassembled WGS sequence"/>
</dbReference>
<comment type="domain">
    <text evidence="7">Shows a remarkable charge distribution with the N-terminus being highly negatively charged, and the cytoplasmic C-terminus positively charged.</text>
</comment>
<dbReference type="Pfam" id="PF03896">
    <property type="entry name" value="TRAP_alpha"/>
    <property type="match status" value="1"/>
</dbReference>
<dbReference type="GO" id="GO:0005789">
    <property type="term" value="C:endoplasmic reticulum membrane"/>
    <property type="evidence" value="ECO:0007669"/>
    <property type="project" value="UniProtKB-SubCell"/>
</dbReference>
<feature type="domain" description="Mei2-like C-terminal RNA recognition motif" evidence="9">
    <location>
        <begin position="250"/>
        <end position="291"/>
    </location>
</feature>
<evidence type="ECO:0000256" key="8">
    <source>
        <dbReference type="SAM" id="SignalP"/>
    </source>
</evidence>
<feature type="chain" id="PRO_5033008562" description="Translocon-associated protein subunit alpha" evidence="8">
    <location>
        <begin position="23"/>
        <end position="338"/>
    </location>
</feature>
<dbReference type="AlphaFoldDB" id="A0A835LRN2"/>
<comment type="function">
    <text evidence="7">TRAP proteins are part of a complex whose function is to bind calcium to the ER membrane and thereby regulate the retention of ER resident proteins. May be involved in the recycling of the translocation apparatus after completion of the translocation process or may function as a membrane-bound chaperone facilitating folding of translocated proteins.</text>
</comment>
<evidence type="ECO:0000256" key="3">
    <source>
        <dbReference type="ARBA" id="ARBA00022729"/>
    </source>
</evidence>
<comment type="subunit">
    <text evidence="7">Heterotetramer of TRAP-alpha, TRAP-beta, TRAP-delta and TRAP-gamma.</text>
</comment>
<proteinExistence type="inferred from homology"/>
<keyword evidence="3 7" id="KW-0732">Signal</keyword>
<protein>
    <recommendedName>
        <fullName evidence="7">Translocon-associated protein subunit alpha</fullName>
        <shortName evidence="7">TRAP-alpha</shortName>
    </recommendedName>
    <alternativeName>
        <fullName evidence="7">Signal sequence receptor subunit alpha</fullName>
    </alternativeName>
</protein>
<evidence type="ECO:0000256" key="7">
    <source>
        <dbReference type="RuleBase" id="RU368074"/>
    </source>
</evidence>
<evidence type="ECO:0000313" key="11">
    <source>
        <dbReference type="Proteomes" id="UP000631114"/>
    </source>
</evidence>
<dbReference type="InterPro" id="IPR007201">
    <property type="entry name" value="Mei2-like_Rrm_C"/>
</dbReference>
<dbReference type="EMBL" id="JADFTS010000005">
    <property type="protein sequence ID" value="KAF9605618.1"/>
    <property type="molecule type" value="Genomic_DNA"/>
</dbReference>
<keyword evidence="11" id="KW-1185">Reference proteome</keyword>
<sequence>MIHCLIFVIIFKCLIMFRKLCAIVPAGEEAELLVGLNNKGESTVNVIAIKASLHLPFDHCLLVQNLTVREFNDATVPLSTQATFPSIFAVRKFLQLRTFDLGGSIIYEIDQTPHQSVFYNGTIEVVEASGFISIKSVFLFTLGVALLIGLGGLWIYGKYKTFPRKQRGHLKWKLALELLMPPWMNGCRMLSSQRLNPMFLWGSPYSGLTSSSIEALPELRPGVDNIVNQIDTKKQYQLDLDKIVNRKDTRTTLMIKNTPTKYTSKMLLAAIDENHKGTYDFLYLPIDFKCNTERIEDCDAPHNAILGWRCCFEPSNVLTENYMIPPAHATYDPYRVRG</sequence>
<feature type="transmembrane region" description="Helical" evidence="7">
    <location>
        <begin position="137"/>
        <end position="157"/>
    </location>
</feature>
<organism evidence="10 11">
    <name type="scientific">Coptis chinensis</name>
    <dbReference type="NCBI Taxonomy" id="261450"/>
    <lineage>
        <taxon>Eukaryota</taxon>
        <taxon>Viridiplantae</taxon>
        <taxon>Streptophyta</taxon>
        <taxon>Embryophyta</taxon>
        <taxon>Tracheophyta</taxon>
        <taxon>Spermatophyta</taxon>
        <taxon>Magnoliopsida</taxon>
        <taxon>Ranunculales</taxon>
        <taxon>Ranunculaceae</taxon>
        <taxon>Coptidoideae</taxon>
        <taxon>Coptis</taxon>
    </lineage>
</organism>
<dbReference type="PANTHER" id="PTHR12924:SF0">
    <property type="entry name" value="TRANSLOCON-ASSOCIATED PROTEIN SUBUNIT ALPHA"/>
    <property type="match status" value="1"/>
</dbReference>
<evidence type="ECO:0000256" key="4">
    <source>
        <dbReference type="ARBA" id="ARBA00022824"/>
    </source>
</evidence>
<evidence type="ECO:0000256" key="5">
    <source>
        <dbReference type="ARBA" id="ARBA00022989"/>
    </source>
</evidence>